<reference evidence="1" key="1">
    <citation type="submission" date="2014-05" db="EMBL/GenBank/DDBJ databases">
        <authorList>
            <person name="Chronopoulou M."/>
        </authorList>
    </citation>
    <scope>NUCLEOTIDE SEQUENCE</scope>
    <source>
        <tissue evidence="1">Whole organism</tissue>
    </source>
</reference>
<organism evidence="1">
    <name type="scientific">Lepeophtheirus salmonis</name>
    <name type="common">Salmon louse</name>
    <name type="synonym">Caligus salmonis</name>
    <dbReference type="NCBI Taxonomy" id="72036"/>
    <lineage>
        <taxon>Eukaryota</taxon>
        <taxon>Metazoa</taxon>
        <taxon>Ecdysozoa</taxon>
        <taxon>Arthropoda</taxon>
        <taxon>Crustacea</taxon>
        <taxon>Multicrustacea</taxon>
        <taxon>Hexanauplia</taxon>
        <taxon>Copepoda</taxon>
        <taxon>Siphonostomatoida</taxon>
        <taxon>Caligidae</taxon>
        <taxon>Lepeophtheirus</taxon>
    </lineage>
</organism>
<dbReference type="EMBL" id="HACA01009361">
    <property type="protein sequence ID" value="CDW26722.1"/>
    <property type="molecule type" value="Transcribed_RNA"/>
</dbReference>
<evidence type="ECO:0000313" key="1">
    <source>
        <dbReference type="EMBL" id="CDW26722.1"/>
    </source>
</evidence>
<accession>A0A0K2TM64</accession>
<proteinExistence type="predicted"/>
<protein>
    <submittedName>
        <fullName evidence="1">Uncharacterized protein</fullName>
    </submittedName>
</protein>
<dbReference type="AlphaFoldDB" id="A0A0K2TM64"/>
<name>A0A0K2TM64_LEPSM</name>
<sequence length="60" mass="6438">MIHTQIALVNCGPLSDTLMSGPPNLDIQPSKKVPATVLEVILGIGITSDHLVYRSIIVRT</sequence>